<gene>
    <name evidence="3" type="ORF">ACJMK2_025251</name>
</gene>
<dbReference type="Pfam" id="PF00629">
    <property type="entry name" value="MAM"/>
    <property type="match status" value="2"/>
</dbReference>
<dbReference type="Gene3D" id="2.60.120.200">
    <property type="match status" value="2"/>
</dbReference>
<keyword evidence="4" id="KW-1185">Reference proteome</keyword>
<dbReference type="SMART" id="SM00137">
    <property type="entry name" value="MAM"/>
    <property type="match status" value="1"/>
</dbReference>
<keyword evidence="1" id="KW-1133">Transmembrane helix</keyword>
<evidence type="ECO:0000313" key="4">
    <source>
        <dbReference type="Proteomes" id="UP001634394"/>
    </source>
</evidence>
<dbReference type="PANTHER" id="PTHR23282">
    <property type="entry name" value="APICAL ENDOSOMAL GLYCOPROTEIN PRECURSOR"/>
    <property type="match status" value="1"/>
</dbReference>
<dbReference type="PROSITE" id="PS50060">
    <property type="entry name" value="MAM_2"/>
    <property type="match status" value="1"/>
</dbReference>
<name>A0ABD3XFW5_SINWO</name>
<dbReference type="Gene3D" id="2.60.120.260">
    <property type="entry name" value="Galactose-binding domain-like"/>
    <property type="match status" value="1"/>
</dbReference>
<dbReference type="Proteomes" id="UP001634394">
    <property type="component" value="Unassembled WGS sequence"/>
</dbReference>
<dbReference type="InterPro" id="IPR013320">
    <property type="entry name" value="ConA-like_dom_sf"/>
</dbReference>
<dbReference type="PANTHER" id="PTHR23282:SF101">
    <property type="entry name" value="MAM DOMAIN-CONTAINING PROTEIN"/>
    <property type="match status" value="1"/>
</dbReference>
<sequence>MDAKNSNEDGIMSVYGSQVCNVFLVTGVHGVPDKYLSASSEYDAKHAAKYGRINTTFVDGLHIGAWAAKEKKKDEFIQDGLCGWSQERGNELLYWTRQNYTHTENASIPVEVNEFCLDNCSFLALSTQNYSNSNVTFRSANLIRFIQRSSTARYVRIWSTVKNITSAYINVSVVGCSKQSTIVSSRVVNISEHGWTPVSVDVRHTDYQLLINGGWKAGDQGYLGIDHVLLFTGICPDCDFENDFCNWKNDGFVNWNLTREGSRTFISAEVYPNAGIARLVGPVIDSSESRMSQSCLRFSYSIKGAANNTLWVYVNINGLKTPLWNCAGSFQGWNTKYINILNGTDFQIEFEGKVEYGAVNIDDILVLHRTCPELPITTTSYVSSIITVTPGSSARKKKSADMWIYLGIAAGVFTVLVVLVIAVICLIRECRRKTASKMGRISLDVETDAKHLEECEYSKVKKRSATTTADQIDKDLDPIYENQVKTEVDQTYDHIHQDEKPPIPYDPTYDHATFESRLNEQIPDDLSIVQNVYIHQMKNGNGENEDTYSNVPMCRK</sequence>
<organism evidence="3 4">
    <name type="scientific">Sinanodonta woodiana</name>
    <name type="common">Chinese pond mussel</name>
    <name type="synonym">Anodonta woodiana</name>
    <dbReference type="NCBI Taxonomy" id="1069815"/>
    <lineage>
        <taxon>Eukaryota</taxon>
        <taxon>Metazoa</taxon>
        <taxon>Spiralia</taxon>
        <taxon>Lophotrochozoa</taxon>
        <taxon>Mollusca</taxon>
        <taxon>Bivalvia</taxon>
        <taxon>Autobranchia</taxon>
        <taxon>Heteroconchia</taxon>
        <taxon>Palaeoheterodonta</taxon>
        <taxon>Unionida</taxon>
        <taxon>Unionoidea</taxon>
        <taxon>Unionidae</taxon>
        <taxon>Unioninae</taxon>
        <taxon>Sinanodonta</taxon>
    </lineage>
</organism>
<keyword evidence="1" id="KW-0472">Membrane</keyword>
<evidence type="ECO:0000256" key="1">
    <source>
        <dbReference type="SAM" id="Phobius"/>
    </source>
</evidence>
<feature type="domain" description="MAM" evidence="2">
    <location>
        <begin position="236"/>
        <end position="373"/>
    </location>
</feature>
<evidence type="ECO:0000259" key="2">
    <source>
        <dbReference type="PROSITE" id="PS50060"/>
    </source>
</evidence>
<dbReference type="EMBL" id="JBJQND010000002">
    <property type="protein sequence ID" value="KAL3885156.1"/>
    <property type="molecule type" value="Genomic_DNA"/>
</dbReference>
<keyword evidence="1" id="KW-0812">Transmembrane</keyword>
<dbReference type="InterPro" id="IPR051560">
    <property type="entry name" value="MAM_domain-containing"/>
</dbReference>
<comment type="caution">
    <text evidence="3">The sequence shown here is derived from an EMBL/GenBank/DDBJ whole genome shotgun (WGS) entry which is preliminary data.</text>
</comment>
<dbReference type="AlphaFoldDB" id="A0ABD3XFW5"/>
<reference evidence="3 4" key="1">
    <citation type="submission" date="2024-11" db="EMBL/GenBank/DDBJ databases">
        <title>Chromosome-level genome assembly of the freshwater bivalve Anodonta woodiana.</title>
        <authorList>
            <person name="Chen X."/>
        </authorList>
    </citation>
    <scope>NUCLEOTIDE SEQUENCE [LARGE SCALE GENOMIC DNA]</scope>
    <source>
        <strain evidence="3">MN2024</strain>
        <tissue evidence="3">Gills</tissue>
    </source>
</reference>
<evidence type="ECO:0000313" key="3">
    <source>
        <dbReference type="EMBL" id="KAL3885156.1"/>
    </source>
</evidence>
<feature type="transmembrane region" description="Helical" evidence="1">
    <location>
        <begin position="402"/>
        <end position="427"/>
    </location>
</feature>
<protein>
    <recommendedName>
        <fullName evidence="2">MAM domain-containing protein</fullName>
    </recommendedName>
</protein>
<dbReference type="SUPFAM" id="SSF49899">
    <property type="entry name" value="Concanavalin A-like lectins/glucanases"/>
    <property type="match status" value="2"/>
</dbReference>
<dbReference type="InterPro" id="IPR000998">
    <property type="entry name" value="MAM_dom"/>
</dbReference>
<proteinExistence type="predicted"/>
<accession>A0ABD3XFW5</accession>